<feature type="transmembrane region" description="Helical" evidence="2">
    <location>
        <begin position="29"/>
        <end position="50"/>
    </location>
</feature>
<dbReference type="EMBL" id="CP043661">
    <property type="protein sequence ID" value="QNE18667.1"/>
    <property type="molecule type" value="Genomic_DNA"/>
</dbReference>
<reference evidence="4" key="1">
    <citation type="submission" date="2019-09" db="EMBL/GenBank/DDBJ databases">
        <title>Antimicrobial potential of Antarctic Bacteria.</title>
        <authorList>
            <person name="Benaud N."/>
            <person name="Edwards R.J."/>
            <person name="Ferrari B.C."/>
        </authorList>
    </citation>
    <scope>NUCLEOTIDE SEQUENCE [LARGE SCALE GENOMIC DNA]</scope>
    <source>
        <strain evidence="4">SPB151</strain>
    </source>
</reference>
<proteinExistence type="predicted"/>
<name>A0A7G6WXF2_9ACTN</name>
<keyword evidence="2" id="KW-0812">Transmembrane</keyword>
<dbReference type="Proteomes" id="UP000515563">
    <property type="component" value="Chromosome"/>
</dbReference>
<evidence type="ECO:0000256" key="1">
    <source>
        <dbReference type="SAM" id="MobiDB-lite"/>
    </source>
</evidence>
<dbReference type="RefSeq" id="WP_185447966.1">
    <property type="nucleotide sequence ID" value="NZ_CP043661.1"/>
</dbReference>
<sequence>MRAETSATSAVVTLSVAVAVTGHVLVPGGSVPLAVVPQLLALAGACWLLGEFLAGRRSLAIVVLAGVQLVVHLTLGAAHQEPVAVAHVHEMPMDMDMPMPMATEPPMHAGFSGALAMTAAHLLALLASVFVIGRAHGWVTRVLRILARLVPEVPAGLIVVPGVRRLLIAVQEPRRTQRWLNSNGSRRGPPAGQVLLASS</sequence>
<reference evidence="3 4" key="2">
    <citation type="journal article" date="2020" name="Microbiol. Resour. Announc.">
        <title>Antarctic desert soil bacteria exhibit high novel natural product potential, evaluated through long-read genome sequencing and comparative genomics.</title>
        <authorList>
            <person name="Benaud N."/>
            <person name="Edwards R.J."/>
            <person name="Amos T.G."/>
            <person name="D'Agostino P.M."/>
            <person name="Gutierrez-Chavez C."/>
            <person name="Montgomery K."/>
            <person name="Nicetic I."/>
            <person name="Ferrari B.C."/>
        </authorList>
    </citation>
    <scope>NUCLEOTIDE SEQUENCE [LARGE SCALE GENOMIC DNA]</scope>
    <source>
        <strain evidence="3 4">SPB151</strain>
    </source>
</reference>
<feature type="region of interest" description="Disordered" evidence="1">
    <location>
        <begin position="179"/>
        <end position="199"/>
    </location>
</feature>
<keyword evidence="2" id="KW-1133">Transmembrane helix</keyword>
<organism evidence="3 4">
    <name type="scientific">Kribbella qitaiheensis</name>
    <dbReference type="NCBI Taxonomy" id="1544730"/>
    <lineage>
        <taxon>Bacteria</taxon>
        <taxon>Bacillati</taxon>
        <taxon>Actinomycetota</taxon>
        <taxon>Actinomycetes</taxon>
        <taxon>Propionibacteriales</taxon>
        <taxon>Kribbellaceae</taxon>
        <taxon>Kribbella</taxon>
    </lineage>
</organism>
<dbReference type="KEGG" id="kqi:F1D05_13050"/>
<keyword evidence="2" id="KW-0472">Membrane</keyword>
<accession>A0A7G6WXF2</accession>
<dbReference type="AlphaFoldDB" id="A0A7G6WXF2"/>
<gene>
    <name evidence="3" type="ORF">F1D05_13050</name>
</gene>
<evidence type="ECO:0000256" key="2">
    <source>
        <dbReference type="SAM" id="Phobius"/>
    </source>
</evidence>
<evidence type="ECO:0000313" key="4">
    <source>
        <dbReference type="Proteomes" id="UP000515563"/>
    </source>
</evidence>
<feature type="transmembrane region" description="Helical" evidence="2">
    <location>
        <begin position="59"/>
        <end position="78"/>
    </location>
</feature>
<evidence type="ECO:0000313" key="3">
    <source>
        <dbReference type="EMBL" id="QNE18667.1"/>
    </source>
</evidence>
<protein>
    <submittedName>
        <fullName evidence="3">Uncharacterized protein</fullName>
    </submittedName>
</protein>
<feature type="transmembrane region" description="Helical" evidence="2">
    <location>
        <begin position="109"/>
        <end position="132"/>
    </location>
</feature>
<keyword evidence="4" id="KW-1185">Reference proteome</keyword>